<accession>A0ABQ7MQA9</accession>
<dbReference type="Pfam" id="PF02567">
    <property type="entry name" value="PhzC-PhzF"/>
    <property type="match status" value="3"/>
</dbReference>
<dbReference type="Gene3D" id="3.10.310.10">
    <property type="entry name" value="Diaminopimelate Epimerase, Chain A, domain 1"/>
    <property type="match status" value="4"/>
</dbReference>
<organism evidence="1 2">
    <name type="scientific">Brassica rapa subsp. trilocularis</name>
    <dbReference type="NCBI Taxonomy" id="1813537"/>
    <lineage>
        <taxon>Eukaryota</taxon>
        <taxon>Viridiplantae</taxon>
        <taxon>Streptophyta</taxon>
        <taxon>Embryophyta</taxon>
        <taxon>Tracheophyta</taxon>
        <taxon>Spermatophyta</taxon>
        <taxon>Magnoliopsida</taxon>
        <taxon>eudicotyledons</taxon>
        <taxon>Gunneridae</taxon>
        <taxon>Pentapetalae</taxon>
        <taxon>rosids</taxon>
        <taxon>malvids</taxon>
        <taxon>Brassicales</taxon>
        <taxon>Brassicaceae</taxon>
        <taxon>Brassiceae</taxon>
        <taxon>Brassica</taxon>
    </lineage>
</organism>
<reference evidence="1 2" key="1">
    <citation type="submission" date="2021-03" db="EMBL/GenBank/DDBJ databases">
        <authorList>
            <person name="King G.J."/>
            <person name="Bancroft I."/>
            <person name="Baten A."/>
            <person name="Bloomfield J."/>
            <person name="Borpatragohain P."/>
            <person name="He Z."/>
            <person name="Irish N."/>
            <person name="Irwin J."/>
            <person name="Liu K."/>
            <person name="Mauleon R.P."/>
            <person name="Moore J."/>
            <person name="Morris R."/>
            <person name="Ostergaard L."/>
            <person name="Wang B."/>
            <person name="Wells R."/>
        </authorList>
    </citation>
    <scope>NUCLEOTIDE SEQUENCE [LARGE SCALE GENOMIC DNA]</scope>
    <source>
        <strain evidence="1">R-o-18</strain>
        <tissue evidence="1">Leaf</tissue>
    </source>
</reference>
<name>A0ABQ7MQA9_BRACM</name>
<evidence type="ECO:0000313" key="2">
    <source>
        <dbReference type="Proteomes" id="UP000823674"/>
    </source>
</evidence>
<protein>
    <submittedName>
        <fullName evidence="1">Uncharacterized protein</fullName>
    </submittedName>
</protein>
<evidence type="ECO:0000313" key="1">
    <source>
        <dbReference type="EMBL" id="KAG5400923.1"/>
    </source>
</evidence>
<comment type="caution">
    <text evidence="1">The sequence shown here is derived from an EMBL/GenBank/DDBJ whole genome shotgun (WGS) entry which is preliminary data.</text>
</comment>
<keyword evidence="2" id="KW-1185">Reference proteome</keyword>
<gene>
    <name evidence="1" type="primary">A04p017410.1_BraROA</name>
    <name evidence="1" type="ORF">IGI04_015530</name>
</gene>
<proteinExistence type="predicted"/>
<dbReference type="SUPFAM" id="SSF54506">
    <property type="entry name" value="Diaminopimelate epimerase-like"/>
    <property type="match status" value="3"/>
</dbReference>
<dbReference type="PANTHER" id="PTHR13774">
    <property type="entry name" value="PHENAZINE BIOSYNTHESIS PROTEIN"/>
    <property type="match status" value="1"/>
</dbReference>
<dbReference type="InterPro" id="IPR003719">
    <property type="entry name" value="Phenazine_PhzF-like"/>
</dbReference>
<dbReference type="Proteomes" id="UP000823674">
    <property type="component" value="Chromosome A04"/>
</dbReference>
<dbReference type="PANTHER" id="PTHR13774:SF41">
    <property type="entry name" value="(RAPE) HYPOTHETICAL PROTEIN"/>
    <property type="match status" value="1"/>
</dbReference>
<sequence>MVLRSSSMDPVFGSAHCALAHYWSLKMNKCDFLAYQASRRNGTLEIHLDKEKQRVLLRGKAVTVMEGYVLVNAFTDSAFKGNPAVVCILDGKNERDDSWLQSLAAEFNIPLTCFVIPITGSHSPHDVLLRWFTPTLEVNLCAHATLASAHTLFSNGFVGSDTIEFATRSGILRAKKISGDVKFEKGSFLIELDFPVIPTCDYNSSDKLMFSIAFNGATIVDILGTTTGKVISKAFNGASKASSTDKIIVVLQTWESVKELQPRMDDILKCPGKIIIVTAAAPERSVYDFCSRIFAPKLGVDEDAVCGSAHCALAHYWSLKMNKTDFFAYAASRRSGTVKVHYDKEKQRVLLTGKAVTVMKGHSEIREDTGMIKKKLVKYFVVDAFTESAFKGNPAAVCLLEEGHERDDSWLQFLAAEFHLPMTSFLLPITGSDPLHPPCFLLRYICGHATLAAAHTVFSNGLIGSSDTVEFSTHSGILTAKRVDDCEAKGSFFIELNFRVITTCEYSSSDLSMLAKALNGATIVDVVLSSWESVIELQPKTDDIMKCPAKVIIVTAAAP</sequence>
<dbReference type="NCBIfam" id="TIGR00654">
    <property type="entry name" value="PhzF_family"/>
    <property type="match status" value="1"/>
</dbReference>
<dbReference type="EMBL" id="JADBGQ010000004">
    <property type="protein sequence ID" value="KAG5400923.1"/>
    <property type="molecule type" value="Genomic_DNA"/>
</dbReference>